<dbReference type="Pfam" id="PF00561">
    <property type="entry name" value="Abhydrolase_1"/>
    <property type="match status" value="1"/>
</dbReference>
<evidence type="ECO:0000259" key="1">
    <source>
        <dbReference type="Pfam" id="PF00561"/>
    </source>
</evidence>
<comment type="caution">
    <text evidence="2">The sequence shown here is derived from an EMBL/GenBank/DDBJ whole genome shotgun (WGS) entry which is preliminary data.</text>
</comment>
<dbReference type="SUPFAM" id="SSF53474">
    <property type="entry name" value="alpha/beta-Hydrolases"/>
    <property type="match status" value="1"/>
</dbReference>
<feature type="domain" description="AB hydrolase-1" evidence="1">
    <location>
        <begin position="18"/>
        <end position="127"/>
    </location>
</feature>
<dbReference type="Proteomes" id="UP001239085">
    <property type="component" value="Unassembled WGS sequence"/>
</dbReference>
<dbReference type="RefSeq" id="WP_307359890.1">
    <property type="nucleotide sequence ID" value="NZ_JAUSXK010000001.1"/>
</dbReference>
<dbReference type="PRINTS" id="PR00111">
    <property type="entry name" value="ABHYDROLASE"/>
</dbReference>
<dbReference type="InterPro" id="IPR050228">
    <property type="entry name" value="Carboxylesterase_BioH"/>
</dbReference>
<organism evidence="2 3">
    <name type="scientific">Microbacterium murale</name>
    <dbReference type="NCBI Taxonomy" id="1081040"/>
    <lineage>
        <taxon>Bacteria</taxon>
        <taxon>Bacillati</taxon>
        <taxon>Actinomycetota</taxon>
        <taxon>Actinomycetes</taxon>
        <taxon>Micrococcales</taxon>
        <taxon>Microbacteriaceae</taxon>
        <taxon>Microbacterium</taxon>
    </lineage>
</organism>
<dbReference type="InterPro" id="IPR029058">
    <property type="entry name" value="AB_hydrolase_fold"/>
</dbReference>
<reference evidence="2 3" key="1">
    <citation type="submission" date="2023-07" db="EMBL/GenBank/DDBJ databases">
        <title>Comparative genomics of wheat-associated soil bacteria to identify genetic determinants of phenazine resistance.</title>
        <authorList>
            <person name="Mouncey N."/>
        </authorList>
    </citation>
    <scope>NUCLEOTIDE SEQUENCE [LARGE SCALE GENOMIC DNA]</scope>
    <source>
        <strain evidence="2 3">W2I7</strain>
    </source>
</reference>
<evidence type="ECO:0000313" key="3">
    <source>
        <dbReference type="Proteomes" id="UP001239085"/>
    </source>
</evidence>
<name>A0ABU0P7I5_9MICO</name>
<dbReference type="PANTHER" id="PTHR43194:SF5">
    <property type="entry name" value="PIMELOYL-[ACYL-CARRIER PROTEIN] METHYL ESTER ESTERASE"/>
    <property type="match status" value="1"/>
</dbReference>
<protein>
    <submittedName>
        <fullName evidence="2">3-oxoadipate enol-lactonase</fullName>
    </submittedName>
</protein>
<dbReference type="EMBL" id="JAUSXK010000001">
    <property type="protein sequence ID" value="MDQ0643278.1"/>
    <property type="molecule type" value="Genomic_DNA"/>
</dbReference>
<dbReference type="Gene3D" id="3.40.50.1820">
    <property type="entry name" value="alpha/beta hydrolase"/>
    <property type="match status" value="1"/>
</dbReference>
<accession>A0ABU0P7I5</accession>
<proteinExistence type="predicted"/>
<sequence>MTVPRITVTAPVGPSGAPLLLLGPSLGTSTILWENVIPLLQTSHRVVAWDLPGHGTAPAPTEGFTVAELADAVADAAAGLDADSIRYAGISLGGAVGIELLLRHPSLVDAAAIMCSGAKIGDAAAWEGRARQVRQMGTGTLIVGSAERWFAPGSMEREPVLTGRLLHALRDADDAGYAFCCDALAEFDVRDRLGEISAPVLAAWGEYDEVTPESSAAEIATGVRHGKTVRIADAAHLPAAEQPQAVASVLTAFFAEEAAR</sequence>
<dbReference type="InterPro" id="IPR000073">
    <property type="entry name" value="AB_hydrolase_1"/>
</dbReference>
<keyword evidence="3" id="KW-1185">Reference proteome</keyword>
<evidence type="ECO:0000313" key="2">
    <source>
        <dbReference type="EMBL" id="MDQ0643278.1"/>
    </source>
</evidence>
<dbReference type="PANTHER" id="PTHR43194">
    <property type="entry name" value="HYDROLASE ALPHA/BETA FOLD FAMILY"/>
    <property type="match status" value="1"/>
</dbReference>
<gene>
    <name evidence="2" type="ORF">QFZ46_001438</name>
</gene>